<name>A0A2H6CRI1_TETHA</name>
<dbReference type="InterPro" id="IPR046503">
    <property type="entry name" value="DUF6681"/>
</dbReference>
<keyword evidence="2" id="KW-0472">Membrane</keyword>
<organism evidence="3 4">
    <name type="scientific">Tetragenococcus halophilus subsp. halophilus</name>
    <dbReference type="NCBI Taxonomy" id="1513897"/>
    <lineage>
        <taxon>Bacteria</taxon>
        <taxon>Bacillati</taxon>
        <taxon>Bacillota</taxon>
        <taxon>Bacilli</taxon>
        <taxon>Lactobacillales</taxon>
        <taxon>Enterococcaceae</taxon>
        <taxon>Tetragenococcus</taxon>
    </lineage>
</organism>
<dbReference type="Pfam" id="PF20386">
    <property type="entry name" value="DUF6681"/>
    <property type="match status" value="1"/>
</dbReference>
<proteinExistence type="predicted"/>
<reference evidence="3 4" key="1">
    <citation type="submission" date="2016-05" db="EMBL/GenBank/DDBJ databases">
        <title>Whole genome sequencing of Tetragenococcus halophilus subsp. halophilus NISL 7118.</title>
        <authorList>
            <person name="Shiwa Y."/>
            <person name="Nishimura I."/>
            <person name="Yoshikawa H."/>
            <person name="Koyama Y."/>
            <person name="Oguma T."/>
        </authorList>
    </citation>
    <scope>NUCLEOTIDE SEQUENCE [LARGE SCALE GENOMIC DNA]</scope>
    <source>
        <strain evidence="3 4">NISL 7118</strain>
    </source>
</reference>
<feature type="transmembrane region" description="Helical" evidence="2">
    <location>
        <begin position="28"/>
        <end position="48"/>
    </location>
</feature>
<gene>
    <name evidence="3" type="ORF">TEHN7118_0398</name>
</gene>
<feature type="transmembrane region" description="Helical" evidence="2">
    <location>
        <begin position="54"/>
        <end position="79"/>
    </location>
</feature>
<evidence type="ECO:0000313" key="3">
    <source>
        <dbReference type="EMBL" id="GBD67592.1"/>
    </source>
</evidence>
<sequence length="264" mass="31000">MTLLLDIINGFHKFLWYLNISPKYLNRAYTILSLFPTLYILRIVYGLWVNQNYIQFSLYLLVFVILLYFVVLNFIYYFFDKNVKGDVTRLFAKYLPEDVFNIEGDNQISHNLMPNTSEVAVDFVDHFELQLEENIETLISEDKIPTNNLTNSDGFLLMKNTLHPYYYLKKIEEDQYELQIGTSYRDLEKIGTIHQKEALDPVGLFIVGGDFVKEGVRYHERYHLKLLVKDNPTQDVSAEKIKNEAETSSEVGSRSQRHKKKNAK</sequence>
<dbReference type="EMBL" id="BDEC01000013">
    <property type="protein sequence ID" value="GBD67592.1"/>
    <property type="molecule type" value="Genomic_DNA"/>
</dbReference>
<keyword evidence="4" id="KW-1185">Reference proteome</keyword>
<feature type="region of interest" description="Disordered" evidence="1">
    <location>
        <begin position="235"/>
        <end position="264"/>
    </location>
</feature>
<evidence type="ECO:0000256" key="1">
    <source>
        <dbReference type="SAM" id="MobiDB-lite"/>
    </source>
</evidence>
<protein>
    <submittedName>
        <fullName evidence="3">Uncharacterized protein</fullName>
    </submittedName>
</protein>
<dbReference type="AlphaFoldDB" id="A0A2H6CRI1"/>
<dbReference type="Proteomes" id="UP000236214">
    <property type="component" value="Unassembled WGS sequence"/>
</dbReference>
<evidence type="ECO:0000256" key="2">
    <source>
        <dbReference type="SAM" id="Phobius"/>
    </source>
</evidence>
<evidence type="ECO:0000313" key="4">
    <source>
        <dbReference type="Proteomes" id="UP000236214"/>
    </source>
</evidence>
<keyword evidence="2" id="KW-1133">Transmembrane helix</keyword>
<comment type="caution">
    <text evidence="3">The sequence shown here is derived from an EMBL/GenBank/DDBJ whole genome shotgun (WGS) entry which is preliminary data.</text>
</comment>
<accession>A0A2H6CRI1</accession>
<keyword evidence="2" id="KW-0812">Transmembrane</keyword>
<dbReference type="RefSeq" id="WP_061840917.1">
    <property type="nucleotide sequence ID" value="NZ_BDEC01000013.1"/>
</dbReference>
<feature type="compositionally biased region" description="Basic residues" evidence="1">
    <location>
        <begin position="255"/>
        <end position="264"/>
    </location>
</feature>